<proteinExistence type="predicted"/>
<feature type="region of interest" description="Disordered" evidence="1">
    <location>
        <begin position="47"/>
        <end position="67"/>
    </location>
</feature>
<comment type="caution">
    <text evidence="3">The sequence shown here is derived from an EMBL/GenBank/DDBJ whole genome shotgun (WGS) entry which is preliminary data.</text>
</comment>
<evidence type="ECO:0000313" key="4">
    <source>
        <dbReference type="Proteomes" id="UP001521785"/>
    </source>
</evidence>
<evidence type="ECO:0000256" key="1">
    <source>
        <dbReference type="SAM" id="MobiDB-lite"/>
    </source>
</evidence>
<dbReference type="PANTHER" id="PTHR24148">
    <property type="entry name" value="ANKYRIN REPEAT DOMAIN-CONTAINING PROTEIN 39 HOMOLOG-RELATED"/>
    <property type="match status" value="1"/>
</dbReference>
<dbReference type="Proteomes" id="UP001521785">
    <property type="component" value="Unassembled WGS sequence"/>
</dbReference>
<organism evidence="3 4">
    <name type="scientific">Paraconiothyrium brasiliense</name>
    <dbReference type="NCBI Taxonomy" id="300254"/>
    <lineage>
        <taxon>Eukaryota</taxon>
        <taxon>Fungi</taxon>
        <taxon>Dikarya</taxon>
        <taxon>Ascomycota</taxon>
        <taxon>Pezizomycotina</taxon>
        <taxon>Dothideomycetes</taxon>
        <taxon>Pleosporomycetidae</taxon>
        <taxon>Pleosporales</taxon>
        <taxon>Massarineae</taxon>
        <taxon>Didymosphaeriaceae</taxon>
        <taxon>Paraconiothyrium</taxon>
    </lineage>
</organism>
<dbReference type="InterPro" id="IPR052895">
    <property type="entry name" value="HetReg/Transcr_Mod"/>
</dbReference>
<evidence type="ECO:0000259" key="2">
    <source>
        <dbReference type="Pfam" id="PF06985"/>
    </source>
</evidence>
<dbReference type="Pfam" id="PF06985">
    <property type="entry name" value="HET"/>
    <property type="match status" value="1"/>
</dbReference>
<reference evidence="3 4" key="1">
    <citation type="submission" date="2024-02" db="EMBL/GenBank/DDBJ databases">
        <title>De novo assembly and annotation of 12 fungi associated with fruit tree decline syndrome in Ontario, Canada.</title>
        <authorList>
            <person name="Sulman M."/>
            <person name="Ellouze W."/>
            <person name="Ilyukhin E."/>
        </authorList>
    </citation>
    <scope>NUCLEOTIDE SEQUENCE [LARGE SCALE GENOMIC DNA]</scope>
    <source>
        <strain evidence="3 4">M42-189</strain>
    </source>
</reference>
<dbReference type="Pfam" id="PF26639">
    <property type="entry name" value="Het-6_barrel"/>
    <property type="match status" value="1"/>
</dbReference>
<sequence length="675" mass="76750">MTWMLREAVVTSQLGRATVAPQAGLIEDSILFSPIILHHLRTTMESGDISDEPHTLATNDKPAAGPTPSASIYHPLPAGNFFRFLRLEPGNGTDPLRGKLEILAIDEVVDEYEAISYVWGDPTVTEVITCNDVAINVTTNLADALRSFRFTNKKRVLWADAICINQQDIEERGSQVQRMDQVYMKAKHVLAWLGRDPDILAKECFYRIEETNKYLDSRFIDKPPETLPKSHPICQDRKSWLPVDTFLKLPYFRRVWVVQEVALAKDCELWWGTEHLSVAQLFEFANWYLCVYDLRKMLKTLNLRWERPAERISGLLLTVYRHYSLKALWRFYLPLIGWCSSVQQSEQEPRLIPLLWIASGMETTDPRDRVYALIGIPLARTPHGETVVKPNCNLSMEEVYFETACALLQNEYEAPWLLSFAERNDRKSVLDHRSPSWIPTWHIRPNVMGISNDQCLAGGIAQGLPAFVDYDSKTLQVTGSIFDKIVWLSDYIEYDDLVLDPSDWSDEVRASGKPLIVTLWELVSAFKRVAADDFALTMVAGRIGPNFLSERPSPLGSFIEHFVLYLEHATARKAIPEDETVRLRLYDIELTLSASANRRLAVTEGGHLALVSGAITRVGDVCCVIVGMRMPFILTPVGEKRYRLVCQSYIRGFMKGEIAQEIEEGVREKEVIIIA</sequence>
<dbReference type="InterPro" id="IPR010730">
    <property type="entry name" value="HET"/>
</dbReference>
<feature type="domain" description="Heterokaryon incompatibility" evidence="2">
    <location>
        <begin position="112"/>
        <end position="260"/>
    </location>
</feature>
<name>A0ABR3RD92_9PLEO</name>
<evidence type="ECO:0000313" key="3">
    <source>
        <dbReference type="EMBL" id="KAL1602386.1"/>
    </source>
</evidence>
<keyword evidence="4" id="KW-1185">Reference proteome</keyword>
<gene>
    <name evidence="3" type="ORF">SLS60_005802</name>
</gene>
<protein>
    <recommendedName>
        <fullName evidence="2">Heterokaryon incompatibility domain-containing protein</fullName>
    </recommendedName>
</protein>
<accession>A0ABR3RD92</accession>
<dbReference type="PANTHER" id="PTHR24148:SF64">
    <property type="entry name" value="HETEROKARYON INCOMPATIBILITY DOMAIN-CONTAINING PROTEIN"/>
    <property type="match status" value="1"/>
</dbReference>
<dbReference type="EMBL" id="JAKJXO020000007">
    <property type="protein sequence ID" value="KAL1602386.1"/>
    <property type="molecule type" value="Genomic_DNA"/>
</dbReference>